<dbReference type="Gene3D" id="2.160.10.10">
    <property type="entry name" value="Hexapeptide repeat proteins"/>
    <property type="match status" value="1"/>
</dbReference>
<dbReference type="OrthoDB" id="9803871at2"/>
<dbReference type="STRING" id="517418.Ctha_2572"/>
<dbReference type="SUPFAM" id="SSF53448">
    <property type="entry name" value="Nucleotide-diphospho-sugar transferases"/>
    <property type="match status" value="1"/>
</dbReference>
<evidence type="ECO:0000259" key="1">
    <source>
        <dbReference type="Pfam" id="PF00483"/>
    </source>
</evidence>
<dbReference type="Proteomes" id="UP000001208">
    <property type="component" value="Chromosome"/>
</dbReference>
<accession>B3QY55</accession>
<dbReference type="Gene3D" id="3.90.550.10">
    <property type="entry name" value="Spore Coat Polysaccharide Biosynthesis Protein SpsA, Chain A"/>
    <property type="match status" value="1"/>
</dbReference>
<dbReference type="EMBL" id="CP001100">
    <property type="protein sequence ID" value="ACF15021.1"/>
    <property type="molecule type" value="Genomic_DNA"/>
</dbReference>
<dbReference type="KEGG" id="cts:Ctha_2572"/>
<dbReference type="RefSeq" id="WP_012501103.1">
    <property type="nucleotide sequence ID" value="NC_011026.1"/>
</dbReference>
<gene>
    <name evidence="2" type="ordered locus">Ctha_2572</name>
</gene>
<dbReference type="PANTHER" id="PTHR42883:SF2">
    <property type="entry name" value="THYMIDYLYLTRANSFERASE"/>
    <property type="match status" value="1"/>
</dbReference>
<sequence>MKAIIPVAGVGSRLRPHTYTLPKVLLNVAGKPIIGHIIDKIIEEGINEAVVVVGYLGDMIQEYLTKNYDIKFTFVEQEERLGLAHAIWMCKAHINQEEPVFIILGDTIFEVELTDVFKREHSSLGVKMVEDPRRFGVAVLEDGFVSEMVEKPETPISNLALVGLYYVKNSKLLFDCLQYEIDNDIRTKGEYQLTDALQLMIERGEQFSTFPVEGWYDCGKPETLLSTNEVLLKSKSHPHQIYNCVVNPPVYIAESAKVENSVIGPFATIANNAVVKDSIIKNSIIGEGAEVKGLLLDESIIGNNARANGNFRRMNIGDSSEIDFR</sequence>
<feature type="domain" description="Nucleotidyl transferase" evidence="1">
    <location>
        <begin position="2"/>
        <end position="232"/>
    </location>
</feature>
<evidence type="ECO:0000313" key="3">
    <source>
        <dbReference type="Proteomes" id="UP000001208"/>
    </source>
</evidence>
<dbReference type="GO" id="GO:0016740">
    <property type="term" value="F:transferase activity"/>
    <property type="evidence" value="ECO:0007669"/>
    <property type="project" value="UniProtKB-KW"/>
</dbReference>
<dbReference type="InterPro" id="IPR029044">
    <property type="entry name" value="Nucleotide-diphossugar_trans"/>
</dbReference>
<dbReference type="Pfam" id="PF00483">
    <property type="entry name" value="NTP_transferase"/>
    <property type="match status" value="1"/>
</dbReference>
<proteinExistence type="predicted"/>
<name>B3QY55_CHLT3</name>
<evidence type="ECO:0000313" key="2">
    <source>
        <dbReference type="EMBL" id="ACF15021.1"/>
    </source>
</evidence>
<dbReference type="InterPro" id="IPR005835">
    <property type="entry name" value="NTP_transferase_dom"/>
</dbReference>
<dbReference type="eggNOG" id="COG1209">
    <property type="taxonomic scope" value="Bacteria"/>
</dbReference>
<dbReference type="AlphaFoldDB" id="B3QY55"/>
<protein>
    <submittedName>
        <fullName evidence="2">Nucleotidyl transferase</fullName>
    </submittedName>
</protein>
<keyword evidence="2" id="KW-0808">Transferase</keyword>
<dbReference type="HOGENOM" id="CLU_029499_0_1_10"/>
<dbReference type="PANTHER" id="PTHR42883">
    <property type="entry name" value="GLUCOSE-1-PHOSPHATE THYMIDYLTRANSFERASE"/>
    <property type="match status" value="1"/>
</dbReference>
<keyword evidence="3" id="KW-1185">Reference proteome</keyword>
<organism evidence="2 3">
    <name type="scientific">Chloroherpeton thalassium (strain ATCC 35110 / GB-78)</name>
    <dbReference type="NCBI Taxonomy" id="517418"/>
    <lineage>
        <taxon>Bacteria</taxon>
        <taxon>Pseudomonadati</taxon>
        <taxon>Chlorobiota</taxon>
        <taxon>Chlorobiia</taxon>
        <taxon>Chlorobiales</taxon>
        <taxon>Chloroherpetonaceae</taxon>
        <taxon>Chloroherpeton</taxon>
    </lineage>
</organism>
<reference evidence="2 3" key="1">
    <citation type="submission" date="2008-06" db="EMBL/GenBank/DDBJ databases">
        <title>Complete sequence of Chloroherpeton thalassium ATCC 35110.</title>
        <authorList>
            <consortium name="US DOE Joint Genome Institute"/>
            <person name="Lucas S."/>
            <person name="Copeland A."/>
            <person name="Lapidus A."/>
            <person name="Glavina del Rio T."/>
            <person name="Dalin E."/>
            <person name="Tice H."/>
            <person name="Bruce D."/>
            <person name="Goodwin L."/>
            <person name="Pitluck S."/>
            <person name="Schmutz J."/>
            <person name="Larimer F."/>
            <person name="Land M."/>
            <person name="Hauser L."/>
            <person name="Kyrpides N."/>
            <person name="Mikhailova N."/>
            <person name="Liu Z."/>
            <person name="Li T."/>
            <person name="Zhao F."/>
            <person name="Overmann J."/>
            <person name="Bryant D.A."/>
            <person name="Richardson P."/>
        </authorList>
    </citation>
    <scope>NUCLEOTIDE SEQUENCE [LARGE SCALE GENOMIC DNA]</scope>
    <source>
        <strain evidence="3">ATCC 35110 / GB-78</strain>
    </source>
</reference>